<dbReference type="Proteomes" id="UP000192578">
    <property type="component" value="Unassembled WGS sequence"/>
</dbReference>
<protein>
    <recommendedName>
        <fullName evidence="6">Protein quiver</fullName>
    </recommendedName>
</protein>
<reference evidence="5" key="1">
    <citation type="submission" date="2017-01" db="EMBL/GenBank/DDBJ databases">
        <title>Comparative genomics of anhydrobiosis in the tardigrade Hypsibius dujardini.</title>
        <authorList>
            <person name="Yoshida Y."/>
            <person name="Koutsovoulos G."/>
            <person name="Laetsch D."/>
            <person name="Stevens L."/>
            <person name="Kumar S."/>
            <person name="Horikawa D."/>
            <person name="Ishino K."/>
            <person name="Komine S."/>
            <person name="Tomita M."/>
            <person name="Blaxter M."/>
            <person name="Arakawa K."/>
        </authorList>
    </citation>
    <scope>NUCLEOTIDE SEQUENCE [LARGE SCALE GENOMIC DNA]</scope>
    <source>
        <strain evidence="5">Z151</strain>
    </source>
</reference>
<gene>
    <name evidence="4" type="ORF">BV898_11192</name>
</gene>
<name>A0A1W0WHK4_HYPEX</name>
<keyword evidence="1 3" id="KW-0732">Signal</keyword>
<dbReference type="PANTHER" id="PTHR33562:SF2">
    <property type="entry name" value="PROTEIN QUIVER"/>
    <property type="match status" value="1"/>
</dbReference>
<keyword evidence="5" id="KW-1185">Reference proteome</keyword>
<proteinExistence type="predicted"/>
<dbReference type="GO" id="GO:0030431">
    <property type="term" value="P:sleep"/>
    <property type="evidence" value="ECO:0007669"/>
    <property type="project" value="InterPro"/>
</dbReference>
<dbReference type="PANTHER" id="PTHR33562">
    <property type="entry name" value="ATILLA, ISOFORM B-RELATED-RELATED"/>
    <property type="match status" value="1"/>
</dbReference>
<organism evidence="4 5">
    <name type="scientific">Hypsibius exemplaris</name>
    <name type="common">Freshwater tardigrade</name>
    <dbReference type="NCBI Taxonomy" id="2072580"/>
    <lineage>
        <taxon>Eukaryota</taxon>
        <taxon>Metazoa</taxon>
        <taxon>Ecdysozoa</taxon>
        <taxon>Tardigrada</taxon>
        <taxon>Eutardigrada</taxon>
        <taxon>Parachela</taxon>
        <taxon>Hypsibioidea</taxon>
        <taxon>Hypsibiidae</taxon>
        <taxon>Hypsibius</taxon>
    </lineage>
</organism>
<dbReference type="GO" id="GO:0032222">
    <property type="term" value="P:regulation of synaptic transmission, cholinergic"/>
    <property type="evidence" value="ECO:0007669"/>
    <property type="project" value="InterPro"/>
</dbReference>
<dbReference type="Pfam" id="PF17064">
    <property type="entry name" value="QVR"/>
    <property type="match status" value="1"/>
</dbReference>
<evidence type="ECO:0000256" key="3">
    <source>
        <dbReference type="SAM" id="SignalP"/>
    </source>
</evidence>
<keyword evidence="2" id="KW-0325">Glycoprotein</keyword>
<feature type="signal peptide" evidence="3">
    <location>
        <begin position="1"/>
        <end position="20"/>
    </location>
</feature>
<comment type="caution">
    <text evidence="4">The sequence shown here is derived from an EMBL/GenBank/DDBJ whole genome shotgun (WGS) entry which is preliminary data.</text>
</comment>
<dbReference type="EMBL" id="MTYJ01000101">
    <property type="protein sequence ID" value="OQV14685.1"/>
    <property type="molecule type" value="Genomic_DNA"/>
</dbReference>
<evidence type="ECO:0000256" key="2">
    <source>
        <dbReference type="ARBA" id="ARBA00023180"/>
    </source>
</evidence>
<evidence type="ECO:0000256" key="1">
    <source>
        <dbReference type="ARBA" id="ARBA00022729"/>
    </source>
</evidence>
<feature type="chain" id="PRO_5021371499" description="Protein quiver" evidence="3">
    <location>
        <begin position="21"/>
        <end position="131"/>
    </location>
</feature>
<evidence type="ECO:0000313" key="4">
    <source>
        <dbReference type="EMBL" id="OQV14685.1"/>
    </source>
</evidence>
<dbReference type="InterPro" id="IPR031424">
    <property type="entry name" value="QVR-like"/>
</dbReference>
<dbReference type="InterPro" id="IPR050975">
    <property type="entry name" value="Sleep_regulator"/>
</dbReference>
<evidence type="ECO:0008006" key="6">
    <source>
        <dbReference type="Google" id="ProtNLM"/>
    </source>
</evidence>
<accession>A0A1W0WHK4</accession>
<evidence type="ECO:0000313" key="5">
    <source>
        <dbReference type="Proteomes" id="UP000192578"/>
    </source>
</evidence>
<dbReference type="AlphaFoldDB" id="A0A1W0WHK4"/>
<sequence length="131" mass="13409">MPHWIGVALIVACVAATGSAITCYTCDGSSLFAGSDCPAEGFQTTGSPPTIECAGSCFKSVMYGGIGRNVIVTRSCTHDKQTERCNIPLGSNGLQYGSCVCNSNYCNTAGKSAAGTTATVLACFTAVFLRA</sequence>